<feature type="domain" description="Response regulatory" evidence="3">
    <location>
        <begin position="3"/>
        <end position="116"/>
    </location>
</feature>
<comment type="caution">
    <text evidence="4">The sequence shown here is derived from an EMBL/GenBank/DDBJ whole genome shotgun (WGS) entry which is preliminary data.</text>
</comment>
<dbReference type="Proteomes" id="UP000712673">
    <property type="component" value="Unassembled WGS sequence"/>
</dbReference>
<dbReference type="InterPro" id="IPR011006">
    <property type="entry name" value="CheY-like_superfamily"/>
</dbReference>
<organism evidence="4 5">
    <name type="scientific">Tectimicrobiota bacterium</name>
    <dbReference type="NCBI Taxonomy" id="2528274"/>
    <lineage>
        <taxon>Bacteria</taxon>
        <taxon>Pseudomonadati</taxon>
        <taxon>Nitrospinota/Tectimicrobiota group</taxon>
        <taxon>Candidatus Tectimicrobiota</taxon>
    </lineage>
</organism>
<dbReference type="InterPro" id="IPR001789">
    <property type="entry name" value="Sig_transdc_resp-reg_receiver"/>
</dbReference>
<gene>
    <name evidence="4" type="ORF">FJZ47_21925</name>
</gene>
<dbReference type="PANTHER" id="PTHR44591">
    <property type="entry name" value="STRESS RESPONSE REGULATOR PROTEIN 1"/>
    <property type="match status" value="1"/>
</dbReference>
<evidence type="ECO:0000256" key="1">
    <source>
        <dbReference type="ARBA" id="ARBA00022553"/>
    </source>
</evidence>
<dbReference type="PROSITE" id="PS50110">
    <property type="entry name" value="RESPONSE_REGULATORY"/>
    <property type="match status" value="1"/>
</dbReference>
<evidence type="ECO:0000256" key="2">
    <source>
        <dbReference type="PROSITE-ProRule" id="PRU00169"/>
    </source>
</evidence>
<dbReference type="AlphaFoldDB" id="A0A937W3X5"/>
<dbReference type="InterPro" id="IPR050595">
    <property type="entry name" value="Bact_response_regulator"/>
</dbReference>
<comment type="caution">
    <text evidence="2">Lacks conserved residue(s) required for the propagation of feature annotation.</text>
</comment>
<proteinExistence type="predicted"/>
<reference evidence="4" key="1">
    <citation type="submission" date="2019-03" db="EMBL/GenBank/DDBJ databases">
        <title>Lake Tanganyika Metagenome-Assembled Genomes (MAGs).</title>
        <authorList>
            <person name="Tran P."/>
        </authorList>
    </citation>
    <scope>NUCLEOTIDE SEQUENCE</scope>
    <source>
        <strain evidence="4">K_DeepCast_65m_m2_066</strain>
    </source>
</reference>
<keyword evidence="1" id="KW-0597">Phosphoprotein</keyword>
<evidence type="ECO:0000313" key="5">
    <source>
        <dbReference type="Proteomes" id="UP000712673"/>
    </source>
</evidence>
<sequence>MKTILIMEAVAQQRECLTHWLRDDYTVVTAADGAAGVALAERTEPDLILLAQRLPDMDGPEAVRRLQTRSRLQDIPIIALPVPDAEPTAIPSAGYAEALRAPLTMERLETTLRRWLGGG</sequence>
<protein>
    <submittedName>
        <fullName evidence="4">Response regulator</fullName>
    </submittedName>
</protein>
<dbReference type="SMART" id="SM00448">
    <property type="entry name" value="REC"/>
    <property type="match status" value="1"/>
</dbReference>
<dbReference type="EMBL" id="VGLS01000907">
    <property type="protein sequence ID" value="MBM3226431.1"/>
    <property type="molecule type" value="Genomic_DNA"/>
</dbReference>
<evidence type="ECO:0000259" key="3">
    <source>
        <dbReference type="PROSITE" id="PS50110"/>
    </source>
</evidence>
<dbReference type="GO" id="GO:0000160">
    <property type="term" value="P:phosphorelay signal transduction system"/>
    <property type="evidence" value="ECO:0007669"/>
    <property type="project" value="InterPro"/>
</dbReference>
<name>A0A937W3X5_UNCTE</name>
<accession>A0A937W3X5</accession>
<dbReference type="Gene3D" id="3.40.50.2300">
    <property type="match status" value="1"/>
</dbReference>
<dbReference type="PANTHER" id="PTHR44591:SF3">
    <property type="entry name" value="RESPONSE REGULATORY DOMAIN-CONTAINING PROTEIN"/>
    <property type="match status" value="1"/>
</dbReference>
<dbReference type="SUPFAM" id="SSF52172">
    <property type="entry name" value="CheY-like"/>
    <property type="match status" value="1"/>
</dbReference>
<evidence type="ECO:0000313" key="4">
    <source>
        <dbReference type="EMBL" id="MBM3226431.1"/>
    </source>
</evidence>
<dbReference type="Pfam" id="PF00072">
    <property type="entry name" value="Response_reg"/>
    <property type="match status" value="1"/>
</dbReference>